<dbReference type="OrthoDB" id="1924968at2759"/>
<organism evidence="1 2">
    <name type="scientific">Thalictrum thalictroides</name>
    <name type="common">Rue-anemone</name>
    <name type="synonym">Anemone thalictroides</name>
    <dbReference type="NCBI Taxonomy" id="46969"/>
    <lineage>
        <taxon>Eukaryota</taxon>
        <taxon>Viridiplantae</taxon>
        <taxon>Streptophyta</taxon>
        <taxon>Embryophyta</taxon>
        <taxon>Tracheophyta</taxon>
        <taxon>Spermatophyta</taxon>
        <taxon>Magnoliopsida</taxon>
        <taxon>Ranunculales</taxon>
        <taxon>Ranunculaceae</taxon>
        <taxon>Thalictroideae</taxon>
        <taxon>Thalictrum</taxon>
    </lineage>
</organism>
<protein>
    <submittedName>
        <fullName evidence="1">Glucuronokinase</fullName>
    </submittedName>
</protein>
<keyword evidence="1" id="KW-0418">Kinase</keyword>
<dbReference type="InterPro" id="IPR036554">
    <property type="entry name" value="GHMP_kinase_C_sf"/>
</dbReference>
<dbReference type="AlphaFoldDB" id="A0A7J6VTZ7"/>
<dbReference type="EMBL" id="JABWDY010026993">
    <property type="protein sequence ID" value="KAF5188251.1"/>
    <property type="molecule type" value="Genomic_DNA"/>
</dbReference>
<comment type="caution">
    <text evidence="1">The sequence shown here is derived from an EMBL/GenBank/DDBJ whole genome shotgun (WGS) entry which is preliminary data.</text>
</comment>
<dbReference type="Proteomes" id="UP000554482">
    <property type="component" value="Unassembled WGS sequence"/>
</dbReference>
<accession>A0A7J6VTZ7</accession>
<dbReference type="SUPFAM" id="SSF55060">
    <property type="entry name" value="GHMP Kinase, C-terminal domain"/>
    <property type="match status" value="1"/>
</dbReference>
<gene>
    <name evidence="1" type="ORF">FRX31_022162</name>
</gene>
<dbReference type="GO" id="GO:0016301">
    <property type="term" value="F:kinase activity"/>
    <property type="evidence" value="ECO:0007669"/>
    <property type="project" value="UniProtKB-KW"/>
</dbReference>
<keyword evidence="1" id="KW-0808">Transferase</keyword>
<dbReference type="PANTHER" id="PTHR38710:SF1">
    <property type="entry name" value="WITH PUTATIVE URIDYL PYROPHOSPHORYLASE-RELATED"/>
    <property type="match status" value="1"/>
</dbReference>
<evidence type="ECO:0000313" key="1">
    <source>
        <dbReference type="EMBL" id="KAF5188251.1"/>
    </source>
</evidence>
<dbReference type="InterPro" id="IPR053034">
    <property type="entry name" value="Glucuronokinase-like"/>
</dbReference>
<name>A0A7J6VTZ7_THATH</name>
<proteinExistence type="predicted"/>
<keyword evidence="2" id="KW-1185">Reference proteome</keyword>
<dbReference type="PANTHER" id="PTHR38710">
    <property type="entry name" value="WITH PUTATIVE URIDYL PYROPHOSPHORYLASE-RELATED"/>
    <property type="match status" value="1"/>
</dbReference>
<dbReference type="Gene3D" id="3.30.230.120">
    <property type="match status" value="1"/>
</dbReference>
<evidence type="ECO:0000313" key="2">
    <source>
        <dbReference type="Proteomes" id="UP000554482"/>
    </source>
</evidence>
<reference evidence="1 2" key="1">
    <citation type="submission" date="2020-06" db="EMBL/GenBank/DDBJ databases">
        <title>Transcriptomic and genomic resources for Thalictrum thalictroides and T. hernandezii: Facilitating candidate gene discovery in an emerging model plant lineage.</title>
        <authorList>
            <person name="Arias T."/>
            <person name="Riano-Pachon D.M."/>
            <person name="Di Stilio V.S."/>
        </authorList>
    </citation>
    <scope>NUCLEOTIDE SEQUENCE [LARGE SCALE GENOMIC DNA]</scope>
    <source>
        <strain evidence="2">cv. WT478/WT964</strain>
        <tissue evidence="1">Leaves</tissue>
    </source>
</reference>
<sequence>MDFSKEHMDKFGHGIYTPMDTSLLPPLHLVYAENPSDSGKVHSDVRKRWLEGDEFIISSKVEVGNLAIEGRSALSEKNYTKFAELMNCNFDIRR</sequence>